<dbReference type="Pfam" id="PF00078">
    <property type="entry name" value="RVT_1"/>
    <property type="match status" value="1"/>
</dbReference>
<keyword evidence="3" id="KW-1185">Reference proteome</keyword>
<dbReference type="PANTHER" id="PTHR33116:SF78">
    <property type="entry name" value="OS12G0587133 PROTEIN"/>
    <property type="match status" value="1"/>
</dbReference>
<evidence type="ECO:0000313" key="3">
    <source>
        <dbReference type="Proteomes" id="UP000436088"/>
    </source>
</evidence>
<dbReference type="InterPro" id="IPR026960">
    <property type="entry name" value="RVT-Znf"/>
</dbReference>
<feature type="domain" description="Reverse transcriptase" evidence="1">
    <location>
        <begin position="281"/>
        <end position="571"/>
    </location>
</feature>
<gene>
    <name evidence="2" type="ORF">F3Y22_tig00004779pilonHSYRG00078</name>
</gene>
<protein>
    <recommendedName>
        <fullName evidence="1">Reverse transcriptase domain-containing protein</fullName>
    </recommendedName>
</protein>
<dbReference type="PANTHER" id="PTHR33116">
    <property type="entry name" value="REVERSE TRANSCRIPTASE ZINC-BINDING DOMAIN-CONTAINING PROTEIN-RELATED-RELATED"/>
    <property type="match status" value="1"/>
</dbReference>
<dbReference type="CDD" id="cd01650">
    <property type="entry name" value="RT_nLTR_like"/>
    <property type="match status" value="1"/>
</dbReference>
<reference evidence="2" key="1">
    <citation type="submission" date="2019-09" db="EMBL/GenBank/DDBJ databases">
        <title>Draft genome information of white flower Hibiscus syriacus.</title>
        <authorList>
            <person name="Kim Y.-M."/>
        </authorList>
    </citation>
    <scope>NUCLEOTIDE SEQUENCE [LARGE SCALE GENOMIC DNA]</scope>
    <source>
        <strain evidence="2">YM2019G1</strain>
    </source>
</reference>
<proteinExistence type="predicted"/>
<dbReference type="SUPFAM" id="SSF56219">
    <property type="entry name" value="DNase I-like"/>
    <property type="match status" value="1"/>
</dbReference>
<dbReference type="SUPFAM" id="SSF56672">
    <property type="entry name" value="DNA/RNA polymerases"/>
    <property type="match status" value="1"/>
</dbReference>
<dbReference type="InterPro" id="IPR043502">
    <property type="entry name" value="DNA/RNA_pol_sf"/>
</dbReference>
<dbReference type="AlphaFoldDB" id="A0A6A3CFP7"/>
<dbReference type="InterPro" id="IPR036691">
    <property type="entry name" value="Endo/exonu/phosph_ase_sf"/>
</dbReference>
<accession>A0A6A3CFP7</accession>
<comment type="caution">
    <text evidence="2">The sequence shown here is derived from an EMBL/GenBank/DDBJ whole genome shotgun (WGS) entry which is preliminary data.</text>
</comment>
<dbReference type="EMBL" id="VEPZ02000279">
    <property type="protein sequence ID" value="KAE8728090.1"/>
    <property type="molecule type" value="Genomic_DNA"/>
</dbReference>
<dbReference type="Proteomes" id="UP000436088">
    <property type="component" value="Unassembled WGS sequence"/>
</dbReference>
<evidence type="ECO:0000313" key="2">
    <source>
        <dbReference type="EMBL" id="KAE8728090.1"/>
    </source>
</evidence>
<dbReference type="PROSITE" id="PS50878">
    <property type="entry name" value="RT_POL"/>
    <property type="match status" value="1"/>
</dbReference>
<dbReference type="InterPro" id="IPR000477">
    <property type="entry name" value="RT_dom"/>
</dbReference>
<sequence length="980" mass="110699">MRDFQDVFFDLDLIDHPYYGPSFTWSNKQQNSFLTRKLDRVLANSFWVNSFLTSHVEFLAPGISDHCLAMVWLSKDVQANRLKPFKFFNFRSSHLDFMRVVQQSWSSHSSEDNFLKEILLQTELKQLEDAENLFLRQKAKIQWLKEGDRRTKFFHSAVALKYKRDTIRILIDDQGNKLETFDSMSTKVSSYFCNLVGSVDSEVNSVDPVLLKELLNFTLTEDNSKDIVKAISEDEIKKAFFSQGNDKSPGPDGYTPYFFKFCWSIISFDVIVAINFFIQDMFLQDMFLFPAFNVTSIVLVPKIPGPCKVKDFRPIFCCSVVYKAISKILVSRLTNVLPDLVTLNQTAFIKGRSIIDNTLLAQELVRGYGRKTISPRCSLKVDLHKAFDTLNWDFISSVLKAIGLSQTFITWIELCYSTASYSVSFNGTLVGFFKGAKGIRQGDPLSPLLFVLSMNVLSKLLNLAATREIFGYHPKCKKMGLTHLSFADDILIFCKGNTESVIGVNSVLDMFYKMSGLKLNASKCELFDAGMTATKLEEINLSTGFKNGSLPSVIKKIEQLCSRFFWKGADQKTSGARVSWNNICYLKLEGGEGSLWVAWIKCYIFKDKDFWNVDIRSSQSWGLRKLLKLRQEARPILDAGNTTITTVWDAIRVKKAIVPWQKIVWFPMHIPKHSLISWMALLDRLPTRERLNHMGLITDCKCILCDEPLETRDHIFMLCPMANSIWKNVFSLSGLHFFPCPWDAFCARASNAWKGKSMPTLILKLSFNATIYLLWDERNKRMFQGNKLPSGLAPLTSSLKLPLASFSIALSCSSPSKAGWLRILLSNCVPLKASSMADDPRAFLRWFPRELVRESPVIVLLDLGIQFLHPPDFEEELEFVYGFEVGFVDELHLGEEDVAAFLSGFAGEDDEETASFLVGLEEVLSGEVVLEGVKGDRLGSGGGGSGGGSWRGKREGGGGCCCCCGGGGRVEEEEGRRRRR</sequence>
<evidence type="ECO:0000259" key="1">
    <source>
        <dbReference type="PROSITE" id="PS50878"/>
    </source>
</evidence>
<organism evidence="2 3">
    <name type="scientific">Hibiscus syriacus</name>
    <name type="common">Rose of Sharon</name>
    <dbReference type="NCBI Taxonomy" id="106335"/>
    <lineage>
        <taxon>Eukaryota</taxon>
        <taxon>Viridiplantae</taxon>
        <taxon>Streptophyta</taxon>
        <taxon>Embryophyta</taxon>
        <taxon>Tracheophyta</taxon>
        <taxon>Spermatophyta</taxon>
        <taxon>Magnoliopsida</taxon>
        <taxon>eudicotyledons</taxon>
        <taxon>Gunneridae</taxon>
        <taxon>Pentapetalae</taxon>
        <taxon>rosids</taxon>
        <taxon>malvids</taxon>
        <taxon>Malvales</taxon>
        <taxon>Malvaceae</taxon>
        <taxon>Malvoideae</taxon>
        <taxon>Hibiscus</taxon>
    </lineage>
</organism>
<dbReference type="Pfam" id="PF13966">
    <property type="entry name" value="zf-RVT"/>
    <property type="match status" value="1"/>
</dbReference>
<name>A0A6A3CFP7_HIBSY</name>